<comment type="caution">
    <text evidence="4">The sequence shown here is derived from an EMBL/GenBank/DDBJ whole genome shotgun (WGS) entry which is preliminary data.</text>
</comment>
<sequence>MTSIAHPDGWSWITRLGEATLLLPLMVGVCTALWRLPAQRTLVRRWVGALLPVTVLTTASKVAFMGWGLGSARLDYTGISGHAMFASALLPVLGHLAHRTWLGPRAAVTGIGTCSGGVLAVLVAVSRVQVGAHSWSEVLLGLGAGAIVSAWTLVRVPGHAVLPWHRGASAALAVALPLAMVWAPPSRTHDWVTRLALEASGRREPWQRGELKARTPRPAARTQPVGDRAPALRLPQVRSPGPPPTNLRSG</sequence>
<dbReference type="InterPro" id="IPR036938">
    <property type="entry name" value="PAP2/HPO_sf"/>
</dbReference>
<dbReference type="Gene3D" id="1.20.144.10">
    <property type="entry name" value="Phosphatidic acid phosphatase type 2/haloperoxidase"/>
    <property type="match status" value="1"/>
</dbReference>
<dbReference type="InterPro" id="IPR000326">
    <property type="entry name" value="PAP2/HPO"/>
</dbReference>
<evidence type="ECO:0000313" key="4">
    <source>
        <dbReference type="EMBL" id="MEK8027394.1"/>
    </source>
</evidence>
<organism evidence="4 5">
    <name type="scientific">Pseudaquabacterium rugosum</name>
    <dbReference type="NCBI Taxonomy" id="2984194"/>
    <lineage>
        <taxon>Bacteria</taxon>
        <taxon>Pseudomonadati</taxon>
        <taxon>Pseudomonadota</taxon>
        <taxon>Betaproteobacteria</taxon>
        <taxon>Burkholderiales</taxon>
        <taxon>Sphaerotilaceae</taxon>
        <taxon>Pseudaquabacterium</taxon>
    </lineage>
</organism>
<accession>A0ABU9BCA0</accession>
<dbReference type="Proteomes" id="UP001368500">
    <property type="component" value="Unassembled WGS sequence"/>
</dbReference>
<keyword evidence="2" id="KW-0472">Membrane</keyword>
<feature type="transmembrane region" description="Helical" evidence="2">
    <location>
        <begin position="168"/>
        <end position="185"/>
    </location>
</feature>
<dbReference type="SUPFAM" id="SSF48317">
    <property type="entry name" value="Acid phosphatase/Vanadium-dependent haloperoxidase"/>
    <property type="match status" value="1"/>
</dbReference>
<protein>
    <submittedName>
        <fullName evidence="4">Phosphatase PAP2 family protein</fullName>
    </submittedName>
</protein>
<dbReference type="RefSeq" id="WP_341375176.1">
    <property type="nucleotide sequence ID" value="NZ_JBBUTF010000014.1"/>
</dbReference>
<feature type="transmembrane region" description="Helical" evidence="2">
    <location>
        <begin position="12"/>
        <end position="34"/>
    </location>
</feature>
<gene>
    <name evidence="4" type="ORF">AACH11_15625</name>
</gene>
<evidence type="ECO:0000259" key="3">
    <source>
        <dbReference type="SMART" id="SM00014"/>
    </source>
</evidence>
<feature type="domain" description="Phosphatidic acid phosphatase type 2/haloperoxidase" evidence="3">
    <location>
        <begin position="27"/>
        <end position="153"/>
    </location>
</feature>
<feature type="transmembrane region" description="Helical" evidence="2">
    <location>
        <begin position="46"/>
        <end position="70"/>
    </location>
</feature>
<keyword evidence="2" id="KW-1133">Transmembrane helix</keyword>
<feature type="region of interest" description="Disordered" evidence="1">
    <location>
        <begin position="205"/>
        <end position="250"/>
    </location>
</feature>
<feature type="transmembrane region" description="Helical" evidence="2">
    <location>
        <begin position="138"/>
        <end position="156"/>
    </location>
</feature>
<dbReference type="CDD" id="cd01610">
    <property type="entry name" value="PAP2_like"/>
    <property type="match status" value="1"/>
</dbReference>
<feature type="compositionally biased region" description="Pro residues" evidence="1">
    <location>
        <begin position="240"/>
        <end position="250"/>
    </location>
</feature>
<evidence type="ECO:0000256" key="1">
    <source>
        <dbReference type="SAM" id="MobiDB-lite"/>
    </source>
</evidence>
<dbReference type="SMART" id="SM00014">
    <property type="entry name" value="acidPPc"/>
    <property type="match status" value="1"/>
</dbReference>
<keyword evidence="5" id="KW-1185">Reference proteome</keyword>
<reference evidence="4 5" key="1">
    <citation type="submission" date="2024-04" db="EMBL/GenBank/DDBJ databases">
        <title>Novel species of the genus Ideonella isolated from streams.</title>
        <authorList>
            <person name="Lu H."/>
        </authorList>
    </citation>
    <scope>NUCLEOTIDE SEQUENCE [LARGE SCALE GENOMIC DNA]</scope>
    <source>
        <strain evidence="4 5">BYS139W</strain>
    </source>
</reference>
<evidence type="ECO:0000256" key="2">
    <source>
        <dbReference type="SAM" id="Phobius"/>
    </source>
</evidence>
<name>A0ABU9BCA0_9BURK</name>
<keyword evidence="2" id="KW-0812">Transmembrane</keyword>
<dbReference type="Pfam" id="PF01569">
    <property type="entry name" value="PAP2"/>
    <property type="match status" value="1"/>
</dbReference>
<feature type="transmembrane region" description="Helical" evidence="2">
    <location>
        <begin position="106"/>
        <end position="126"/>
    </location>
</feature>
<dbReference type="EMBL" id="JBBUTF010000014">
    <property type="protein sequence ID" value="MEK8027394.1"/>
    <property type="molecule type" value="Genomic_DNA"/>
</dbReference>
<evidence type="ECO:0000313" key="5">
    <source>
        <dbReference type="Proteomes" id="UP001368500"/>
    </source>
</evidence>
<proteinExistence type="predicted"/>